<dbReference type="EMBL" id="NEVT01000003">
    <property type="protein sequence ID" value="OZI78800.1"/>
    <property type="molecule type" value="Genomic_DNA"/>
</dbReference>
<feature type="transmembrane region" description="Helical" evidence="1">
    <location>
        <begin position="53"/>
        <end position="72"/>
    </location>
</feature>
<gene>
    <name evidence="2" type="ORF">CAL24_02275</name>
</gene>
<evidence type="ECO:0000313" key="2">
    <source>
        <dbReference type="EMBL" id="OZI78800.1"/>
    </source>
</evidence>
<evidence type="ECO:0008006" key="4">
    <source>
        <dbReference type="Google" id="ProtNLM"/>
    </source>
</evidence>
<keyword evidence="1" id="KW-0472">Membrane</keyword>
<keyword evidence="1" id="KW-0812">Transmembrane</keyword>
<keyword evidence="1" id="KW-1133">Transmembrane helix</keyword>
<keyword evidence="3" id="KW-1185">Reference proteome</keyword>
<protein>
    <recommendedName>
        <fullName evidence="4">Hemolysin XhlA</fullName>
    </recommendedName>
</protein>
<name>A0A261VYV5_9BORD</name>
<proteinExistence type="predicted"/>
<dbReference type="Proteomes" id="UP000215633">
    <property type="component" value="Unassembled WGS sequence"/>
</dbReference>
<dbReference type="RefSeq" id="WP_094805626.1">
    <property type="nucleotide sequence ID" value="NZ_NEVT01000003.1"/>
</dbReference>
<evidence type="ECO:0000313" key="3">
    <source>
        <dbReference type="Proteomes" id="UP000215633"/>
    </source>
</evidence>
<evidence type="ECO:0000256" key="1">
    <source>
        <dbReference type="SAM" id="Phobius"/>
    </source>
</evidence>
<comment type="caution">
    <text evidence="2">The sequence shown here is derived from an EMBL/GenBank/DDBJ whole genome shotgun (WGS) entry which is preliminary data.</text>
</comment>
<accession>A0A261VYV5</accession>
<dbReference type="AlphaFoldDB" id="A0A261VYV5"/>
<sequence length="76" mass="8357">MELPRKKACPVPNRVNTLEHNVALIRQDLAVVLSNYTTKADLHHEIGKLTCKVIAWTTGICTLLTSAVYVITRVGG</sequence>
<organism evidence="2 3">
    <name type="scientific">Bordetella genomosp. 2</name>
    <dbReference type="NCBI Taxonomy" id="1983456"/>
    <lineage>
        <taxon>Bacteria</taxon>
        <taxon>Pseudomonadati</taxon>
        <taxon>Pseudomonadota</taxon>
        <taxon>Betaproteobacteria</taxon>
        <taxon>Burkholderiales</taxon>
        <taxon>Alcaligenaceae</taxon>
        <taxon>Bordetella</taxon>
    </lineage>
</organism>
<reference evidence="3" key="1">
    <citation type="submission" date="2017-05" db="EMBL/GenBank/DDBJ databases">
        <title>Complete and WGS of Bordetella genogroups.</title>
        <authorList>
            <person name="Spilker T."/>
            <person name="Lipuma J."/>
        </authorList>
    </citation>
    <scope>NUCLEOTIDE SEQUENCE [LARGE SCALE GENOMIC DNA]</scope>
    <source>
        <strain evidence="3">AU8256</strain>
    </source>
</reference>